<dbReference type="PROSITE" id="PS50930">
    <property type="entry name" value="HTH_LYTTR"/>
    <property type="match status" value="1"/>
</dbReference>
<evidence type="ECO:0000313" key="4">
    <source>
        <dbReference type="Proteomes" id="UP001172083"/>
    </source>
</evidence>
<feature type="transmembrane region" description="Helical" evidence="1">
    <location>
        <begin position="54"/>
        <end position="77"/>
    </location>
</feature>
<keyword evidence="1" id="KW-0812">Transmembrane</keyword>
<keyword evidence="3" id="KW-0238">DNA-binding</keyword>
<dbReference type="PANTHER" id="PTHR37299:SF1">
    <property type="entry name" value="STAGE 0 SPORULATION PROTEIN A HOMOLOG"/>
    <property type="match status" value="1"/>
</dbReference>
<dbReference type="Proteomes" id="UP001172083">
    <property type="component" value="Unassembled WGS sequence"/>
</dbReference>
<protein>
    <submittedName>
        <fullName evidence="3">LytTR family DNA-binding domain-containing protein</fullName>
    </submittedName>
</protein>
<feature type="domain" description="HTH LytTR-type" evidence="2">
    <location>
        <begin position="213"/>
        <end position="285"/>
    </location>
</feature>
<feature type="transmembrane region" description="Helical" evidence="1">
    <location>
        <begin position="130"/>
        <end position="148"/>
    </location>
</feature>
<dbReference type="PANTHER" id="PTHR37299">
    <property type="entry name" value="TRANSCRIPTIONAL REGULATOR-RELATED"/>
    <property type="match status" value="1"/>
</dbReference>
<reference evidence="3" key="1">
    <citation type="submission" date="2023-06" db="EMBL/GenBank/DDBJ databases">
        <title>Genomic of Agaribacillus aureum.</title>
        <authorList>
            <person name="Wang G."/>
        </authorList>
    </citation>
    <scope>NUCLEOTIDE SEQUENCE</scope>
    <source>
        <strain evidence="3">BMA12</strain>
    </source>
</reference>
<name>A0ABT8LED6_9BACT</name>
<dbReference type="RefSeq" id="WP_346761487.1">
    <property type="nucleotide sequence ID" value="NZ_JAUJEB010000008.1"/>
</dbReference>
<evidence type="ECO:0000313" key="3">
    <source>
        <dbReference type="EMBL" id="MDN5216149.1"/>
    </source>
</evidence>
<dbReference type="InterPro" id="IPR007492">
    <property type="entry name" value="LytTR_DNA-bd_dom"/>
</dbReference>
<sequence>MAYLNNFLLKPFPLLDETKDKWRLIIFMGLFVVVFMNLFVPFDADEWPYANKVIGFLALSGYGIFGAIVLLFSQFVLRPLLGLRTFTYGSFLLFVISEIFLLSMVMYFIYGEKMQSYEQMVGEFFLAAKYTSLVSIIPYTSVLLFTSAKKEQEKLKSYTLQHQQRQQEVKEHLLSFRDENEKIMLTIKRDHLLFLKSEDNYTAVYYLTQGKMKKKLIRTNLKKLESENHHAHLLRTHRSYMVNIQNVETINRTQKGYNVALRQLQEMTIPVSSGYKKSFEERMKF</sequence>
<proteinExistence type="predicted"/>
<keyword evidence="4" id="KW-1185">Reference proteome</keyword>
<dbReference type="SMART" id="SM00850">
    <property type="entry name" value="LytTR"/>
    <property type="match status" value="1"/>
</dbReference>
<evidence type="ECO:0000256" key="1">
    <source>
        <dbReference type="SAM" id="Phobius"/>
    </source>
</evidence>
<dbReference type="InterPro" id="IPR046947">
    <property type="entry name" value="LytR-like"/>
</dbReference>
<feature type="transmembrane region" description="Helical" evidence="1">
    <location>
        <begin position="24"/>
        <end position="42"/>
    </location>
</feature>
<accession>A0ABT8LED6</accession>
<dbReference type="Gene3D" id="2.40.50.1020">
    <property type="entry name" value="LytTr DNA-binding domain"/>
    <property type="match status" value="1"/>
</dbReference>
<dbReference type="GO" id="GO:0003677">
    <property type="term" value="F:DNA binding"/>
    <property type="evidence" value="ECO:0007669"/>
    <property type="project" value="UniProtKB-KW"/>
</dbReference>
<keyword evidence="1" id="KW-1133">Transmembrane helix</keyword>
<gene>
    <name evidence="3" type="ORF">QQ020_29045</name>
</gene>
<organism evidence="3 4">
    <name type="scientific">Agaribacillus aureus</name>
    <dbReference type="NCBI Taxonomy" id="3051825"/>
    <lineage>
        <taxon>Bacteria</taxon>
        <taxon>Pseudomonadati</taxon>
        <taxon>Bacteroidota</taxon>
        <taxon>Cytophagia</taxon>
        <taxon>Cytophagales</taxon>
        <taxon>Splendidivirgaceae</taxon>
        <taxon>Agaribacillus</taxon>
    </lineage>
</organism>
<keyword evidence="1" id="KW-0472">Membrane</keyword>
<comment type="caution">
    <text evidence="3">The sequence shown here is derived from an EMBL/GenBank/DDBJ whole genome shotgun (WGS) entry which is preliminary data.</text>
</comment>
<evidence type="ECO:0000259" key="2">
    <source>
        <dbReference type="PROSITE" id="PS50930"/>
    </source>
</evidence>
<dbReference type="EMBL" id="JAUJEB010000008">
    <property type="protein sequence ID" value="MDN5216149.1"/>
    <property type="molecule type" value="Genomic_DNA"/>
</dbReference>
<feature type="transmembrane region" description="Helical" evidence="1">
    <location>
        <begin position="89"/>
        <end position="110"/>
    </location>
</feature>
<dbReference type="Pfam" id="PF04397">
    <property type="entry name" value="LytTR"/>
    <property type="match status" value="1"/>
</dbReference>